<reference evidence="2 3" key="1">
    <citation type="submission" date="2024-09" db="EMBL/GenBank/DDBJ databases">
        <authorList>
            <person name="Sun Q."/>
            <person name="Mori K."/>
        </authorList>
    </citation>
    <scope>NUCLEOTIDE SEQUENCE [LARGE SCALE GENOMIC DNA]</scope>
    <source>
        <strain evidence="2 3">TBRC 7907</strain>
    </source>
</reference>
<protein>
    <submittedName>
        <fullName evidence="2">NB-ARC domain-containing protein</fullName>
    </submittedName>
</protein>
<dbReference type="SUPFAM" id="SSF52540">
    <property type="entry name" value="P-loop containing nucleoside triphosphate hydrolases"/>
    <property type="match status" value="1"/>
</dbReference>
<evidence type="ECO:0000259" key="1">
    <source>
        <dbReference type="SMART" id="SM00382"/>
    </source>
</evidence>
<dbReference type="Gene3D" id="3.40.50.300">
    <property type="entry name" value="P-loop containing nucleotide triphosphate hydrolases"/>
    <property type="match status" value="1"/>
</dbReference>
<evidence type="ECO:0000313" key="3">
    <source>
        <dbReference type="Proteomes" id="UP001589693"/>
    </source>
</evidence>
<comment type="caution">
    <text evidence="2">The sequence shown here is derived from an EMBL/GenBank/DDBJ whole genome shotgun (WGS) entry which is preliminary data.</text>
</comment>
<accession>A0ABV5ZNI7</accession>
<dbReference type="Pfam" id="PF00931">
    <property type="entry name" value="NB-ARC"/>
    <property type="match status" value="1"/>
</dbReference>
<proteinExistence type="predicted"/>
<dbReference type="SMART" id="SM00382">
    <property type="entry name" value="AAA"/>
    <property type="match status" value="1"/>
</dbReference>
<organism evidence="2 3">
    <name type="scientific">Allokutzneria oryzae</name>
    <dbReference type="NCBI Taxonomy" id="1378989"/>
    <lineage>
        <taxon>Bacteria</taxon>
        <taxon>Bacillati</taxon>
        <taxon>Actinomycetota</taxon>
        <taxon>Actinomycetes</taxon>
        <taxon>Pseudonocardiales</taxon>
        <taxon>Pseudonocardiaceae</taxon>
        <taxon>Allokutzneria</taxon>
    </lineage>
</organism>
<dbReference type="PANTHER" id="PTHR47691">
    <property type="entry name" value="REGULATOR-RELATED"/>
    <property type="match status" value="1"/>
</dbReference>
<name>A0ABV5ZNI7_9PSEU</name>
<dbReference type="RefSeq" id="WP_377850188.1">
    <property type="nucleotide sequence ID" value="NZ_JBHLZU010000002.1"/>
</dbReference>
<dbReference type="InterPro" id="IPR027417">
    <property type="entry name" value="P-loop_NTPase"/>
</dbReference>
<gene>
    <name evidence="2" type="ORF">ACFFQA_00745</name>
</gene>
<evidence type="ECO:0000313" key="2">
    <source>
        <dbReference type="EMBL" id="MFB9902453.1"/>
    </source>
</evidence>
<dbReference type="Proteomes" id="UP001589693">
    <property type="component" value="Unassembled WGS sequence"/>
</dbReference>
<dbReference type="InterPro" id="IPR003593">
    <property type="entry name" value="AAA+_ATPase"/>
</dbReference>
<dbReference type="InterPro" id="IPR002182">
    <property type="entry name" value="NB-ARC"/>
</dbReference>
<dbReference type="PANTHER" id="PTHR47691:SF3">
    <property type="entry name" value="HTH-TYPE TRANSCRIPTIONAL REGULATOR RV0890C-RELATED"/>
    <property type="match status" value="1"/>
</dbReference>
<dbReference type="EMBL" id="JBHLZU010000002">
    <property type="protein sequence ID" value="MFB9902453.1"/>
    <property type="molecule type" value="Genomic_DNA"/>
</dbReference>
<sequence>MLRGEHALLVPTAPERTTWWPICQLPADIGELVGRTSELRTITAHLAARDAVVLVSGPPGVGKTALAVHAAHRLEETFTDGQLYADLHGHAQQLAVPPTQVLSGFLRALGVAPEDLPSDEAGLSARYRSLVAGRRVLIVLDNAANSDQVRPLLPTSARCAVVVTSRNELRGLAASHSSHRLRMDVLSQDSALTLMTSLLERPERTEAMTTLVELCGGLPLAVRIAATNIACGNDTVESYVDKLRTVDWLSELAIDGDGEAALRTVFDLSYNALTPEAQHVFTALARAEATDFCAQEAANLTGVPIASVISALDRLADANLIQNSAPDSFHFPTLLRRYAADRLVAEHGGRG</sequence>
<dbReference type="PRINTS" id="PR00364">
    <property type="entry name" value="DISEASERSIST"/>
</dbReference>
<keyword evidence="3" id="KW-1185">Reference proteome</keyword>
<feature type="domain" description="AAA+ ATPase" evidence="1">
    <location>
        <begin position="49"/>
        <end position="187"/>
    </location>
</feature>